<dbReference type="Pfam" id="PF16268">
    <property type="entry name" value="DUF4921"/>
    <property type="match status" value="1"/>
</dbReference>
<sequence length="434" mass="49651">MAEPIQILPDGTIKQVNPFSGTQVWTVPGRGHRPLGAPGGRDRPIEPERAGRHCAFCELRYLDTPPEKARMVRNETGWERIDAVAANRLYETSAEFRRVPNLFEILSLDYWEDNHKHRMPTRIRLRMQEYLDAPEGREHVLRVARLKAEAYGVDDAGWELLSEAERLDYVDNFFDGGHDVIIARRHYVDGATNESQLASSGALTPEEHAQFVRFTIWAMADLYRFDRNVLYVSAFQNWLRPAGASFDHLHKQLVAIDERGIRAEEELARLRTRPNFYNEMAVDKAQEYGLLLAENEHAVAFAGFGHRFPTLEVFSKSPSTVPWEHTTEEVRGMSDLLHACHAATGSEIPTNEEWYHQPRDVYVAMPWRVLLKWRVSTVAGFEGGTKINVNTISPFALRERVLPRLEHLRSDGAIAAMRLGDECNGPRNRLRYLG</sequence>
<proteinExistence type="predicted"/>
<comment type="caution">
    <text evidence="3">The sequence shown here is derived from an EMBL/GenBank/DDBJ whole genome shotgun (WGS) entry which is preliminary data.</text>
</comment>
<feature type="region of interest" description="Disordered" evidence="1">
    <location>
        <begin position="28"/>
        <end position="47"/>
    </location>
</feature>
<gene>
    <name evidence="3" type="ORF">FOJ82_08910</name>
</gene>
<name>A0A553K0D3_9ACTN</name>
<evidence type="ECO:0000313" key="3">
    <source>
        <dbReference type="EMBL" id="TRY18164.1"/>
    </source>
</evidence>
<dbReference type="SUPFAM" id="SSF54197">
    <property type="entry name" value="HIT-like"/>
    <property type="match status" value="1"/>
</dbReference>
<dbReference type="InterPro" id="IPR032576">
    <property type="entry name" value="DUF4921"/>
</dbReference>
<dbReference type="OrthoDB" id="9762211at2"/>
<evidence type="ECO:0000313" key="4">
    <source>
        <dbReference type="Proteomes" id="UP000317638"/>
    </source>
</evidence>
<dbReference type="Proteomes" id="UP000317638">
    <property type="component" value="Unassembled WGS sequence"/>
</dbReference>
<protein>
    <submittedName>
        <fullName evidence="3">DUF4921 family protein</fullName>
    </submittedName>
</protein>
<dbReference type="RefSeq" id="WP_143938140.1">
    <property type="nucleotide sequence ID" value="NZ_VKKG01000003.1"/>
</dbReference>
<dbReference type="Gene3D" id="3.30.428.10">
    <property type="entry name" value="HIT-like"/>
    <property type="match status" value="1"/>
</dbReference>
<dbReference type="InterPro" id="IPR036265">
    <property type="entry name" value="HIT-like_sf"/>
</dbReference>
<evidence type="ECO:0000259" key="2">
    <source>
        <dbReference type="Pfam" id="PF16268"/>
    </source>
</evidence>
<accession>A0A553K0D3</accession>
<keyword evidence="4" id="KW-1185">Reference proteome</keyword>
<evidence type="ECO:0000256" key="1">
    <source>
        <dbReference type="SAM" id="MobiDB-lite"/>
    </source>
</evidence>
<dbReference type="AlphaFoldDB" id="A0A553K0D3"/>
<dbReference type="EMBL" id="VKKG01000003">
    <property type="protein sequence ID" value="TRY18164.1"/>
    <property type="molecule type" value="Genomic_DNA"/>
</dbReference>
<reference evidence="3 4" key="1">
    <citation type="submission" date="2019-07" db="EMBL/GenBank/DDBJ databases">
        <authorList>
            <person name="Zhou L.-Y."/>
        </authorList>
    </citation>
    <scope>NUCLEOTIDE SEQUENCE [LARGE SCALE GENOMIC DNA]</scope>
    <source>
        <strain evidence="3 4">YIM 101269</strain>
    </source>
</reference>
<feature type="domain" description="DUF4921" evidence="2">
    <location>
        <begin position="8"/>
        <end position="432"/>
    </location>
</feature>
<organism evidence="3 4">
    <name type="scientific">Tessaracoccus rhinocerotis</name>
    <dbReference type="NCBI Taxonomy" id="1689449"/>
    <lineage>
        <taxon>Bacteria</taxon>
        <taxon>Bacillati</taxon>
        <taxon>Actinomycetota</taxon>
        <taxon>Actinomycetes</taxon>
        <taxon>Propionibacteriales</taxon>
        <taxon>Propionibacteriaceae</taxon>
        <taxon>Tessaracoccus</taxon>
    </lineage>
</organism>